<dbReference type="CDD" id="cd00028">
    <property type="entry name" value="B_lectin"/>
    <property type="match status" value="1"/>
</dbReference>
<dbReference type="CDD" id="cd01098">
    <property type="entry name" value="PAN_AP_plant"/>
    <property type="match status" value="1"/>
</dbReference>
<dbReference type="Gene3D" id="2.90.10.10">
    <property type="entry name" value="Bulb-type lectin domain"/>
    <property type="match status" value="1"/>
</dbReference>
<evidence type="ECO:0000259" key="6">
    <source>
        <dbReference type="PROSITE" id="PS50927"/>
    </source>
</evidence>
<feature type="domain" description="Apple" evidence="7">
    <location>
        <begin position="350"/>
        <end position="427"/>
    </location>
</feature>
<gene>
    <name evidence="8" type="ORF">F3Y22_tig00111540pilonHSYRG00185</name>
</gene>
<evidence type="ECO:0000256" key="3">
    <source>
        <dbReference type="ARBA" id="ARBA00023157"/>
    </source>
</evidence>
<feature type="chain" id="PRO_5025410972" evidence="5">
    <location>
        <begin position="16"/>
        <end position="428"/>
    </location>
</feature>
<dbReference type="PIRSF" id="PIRSF002686">
    <property type="entry name" value="SLG"/>
    <property type="match status" value="1"/>
</dbReference>
<evidence type="ECO:0000259" key="7">
    <source>
        <dbReference type="PROSITE" id="PS50948"/>
    </source>
</evidence>
<organism evidence="8 9">
    <name type="scientific">Hibiscus syriacus</name>
    <name type="common">Rose of Sharon</name>
    <dbReference type="NCBI Taxonomy" id="106335"/>
    <lineage>
        <taxon>Eukaryota</taxon>
        <taxon>Viridiplantae</taxon>
        <taxon>Streptophyta</taxon>
        <taxon>Embryophyta</taxon>
        <taxon>Tracheophyta</taxon>
        <taxon>Spermatophyta</taxon>
        <taxon>Magnoliopsida</taxon>
        <taxon>eudicotyledons</taxon>
        <taxon>Gunneridae</taxon>
        <taxon>Pentapetalae</taxon>
        <taxon>rosids</taxon>
        <taxon>malvids</taxon>
        <taxon>Malvales</taxon>
        <taxon>Malvaceae</taxon>
        <taxon>Malvoideae</taxon>
        <taxon>Hibiscus</taxon>
    </lineage>
</organism>
<evidence type="ECO:0000256" key="2">
    <source>
        <dbReference type="ARBA" id="ARBA00022729"/>
    </source>
</evidence>
<dbReference type="PANTHER" id="PTHR32444">
    <property type="entry name" value="BULB-TYPE LECTIN DOMAIN-CONTAINING PROTEIN"/>
    <property type="match status" value="1"/>
</dbReference>
<evidence type="ECO:0000256" key="1">
    <source>
        <dbReference type="ARBA" id="ARBA00003061"/>
    </source>
</evidence>
<evidence type="ECO:0000313" key="8">
    <source>
        <dbReference type="EMBL" id="KAE8677307.1"/>
    </source>
</evidence>
<sequence length="428" mass="48422">MIYILLFAVFSFAKATVPASETFQYVNEGELGPYIIEYDGNYRVLPPFASPFQLCFYNTTPDAFTLALRMGLTKSESLFRWVWEANRGNPVKENATLTFGRNGNLVLADVDGRIAWQTNTSNKGVTGFKILPNGNMVLHDAKGNFIWQSFDYPTDTLLAGQSLRLGGPTKLVSRASDLNNSDGAYSLVMESKSLVLYYKGPNTPKPILYFNPEFWVNVRKGPLEYVKFDSTPENDEATAYGLNLGYHATSNYGGTLRIGRPNYNSTLSFLRLGMDGNIRIFTYYDPVFEGAWQETFTLFKRDPSWDDECQMPERCGKFGLCEDSQCVACPSPNGLLGWSKDCDVKKLTSCNEKDFYYYKLLGVDHFMTTYTRGNAIKEDECGKRCSKDCKCLGYFYNQEISRCWVAYDLKTLKRVANATHVAYIKAPK</sequence>
<feature type="domain" description="Bulb-type lectin" evidence="6">
    <location>
        <begin position="20"/>
        <end position="151"/>
    </location>
</feature>
<keyword evidence="9" id="KW-1185">Reference proteome</keyword>
<accession>A0A6A2YJC7</accession>
<dbReference type="InterPro" id="IPR001480">
    <property type="entry name" value="Bulb-type_lectin_dom"/>
</dbReference>
<dbReference type="InterPro" id="IPR036426">
    <property type="entry name" value="Bulb-type_lectin_dom_sf"/>
</dbReference>
<dbReference type="Pfam" id="PF00954">
    <property type="entry name" value="S_locus_glycop"/>
    <property type="match status" value="1"/>
</dbReference>
<comment type="caution">
    <text evidence="8">The sequence shown here is derived from an EMBL/GenBank/DDBJ whole genome shotgun (WGS) entry which is preliminary data.</text>
</comment>
<proteinExistence type="predicted"/>
<dbReference type="InterPro" id="IPR000858">
    <property type="entry name" value="S_locus_glycoprot_dom"/>
</dbReference>
<evidence type="ECO:0000256" key="5">
    <source>
        <dbReference type="SAM" id="SignalP"/>
    </source>
</evidence>
<keyword evidence="4" id="KW-0325">Glycoprotein</keyword>
<dbReference type="PROSITE" id="PS50927">
    <property type="entry name" value="BULB_LECTIN"/>
    <property type="match status" value="1"/>
</dbReference>
<dbReference type="OrthoDB" id="1884773at2759"/>
<name>A0A6A2YJC7_HIBSY</name>
<feature type="signal peptide" evidence="5">
    <location>
        <begin position="1"/>
        <end position="15"/>
    </location>
</feature>
<dbReference type="PANTHER" id="PTHR32444:SF10">
    <property type="entry name" value="CURCULIN-LIKE (MANNOSE-BINDING) LECTIN FAMILY PROTEIN-RELATED"/>
    <property type="match status" value="1"/>
</dbReference>
<dbReference type="AlphaFoldDB" id="A0A6A2YJC7"/>
<dbReference type="InterPro" id="IPR003609">
    <property type="entry name" value="Pan_app"/>
</dbReference>
<dbReference type="Pfam" id="PF01453">
    <property type="entry name" value="B_lectin"/>
    <property type="match status" value="1"/>
</dbReference>
<reference evidence="8" key="1">
    <citation type="submission" date="2019-09" db="EMBL/GenBank/DDBJ databases">
        <title>Draft genome information of white flower Hibiscus syriacus.</title>
        <authorList>
            <person name="Kim Y.-M."/>
        </authorList>
    </citation>
    <scope>NUCLEOTIDE SEQUENCE [LARGE SCALE GENOMIC DNA]</scope>
    <source>
        <strain evidence="8">YM2019G1</strain>
    </source>
</reference>
<dbReference type="InterPro" id="IPR035446">
    <property type="entry name" value="SLSG/EP1"/>
</dbReference>
<dbReference type="EMBL" id="VEPZ02001363">
    <property type="protein sequence ID" value="KAE8677307.1"/>
    <property type="molecule type" value="Genomic_DNA"/>
</dbReference>
<dbReference type="SMART" id="SM00108">
    <property type="entry name" value="B_lectin"/>
    <property type="match status" value="1"/>
</dbReference>
<dbReference type="SUPFAM" id="SSF51110">
    <property type="entry name" value="alpha-D-mannose-specific plant lectins"/>
    <property type="match status" value="1"/>
</dbReference>
<dbReference type="Proteomes" id="UP000436088">
    <property type="component" value="Unassembled WGS sequence"/>
</dbReference>
<dbReference type="PROSITE" id="PS50948">
    <property type="entry name" value="PAN"/>
    <property type="match status" value="1"/>
</dbReference>
<keyword evidence="3" id="KW-1015">Disulfide bond</keyword>
<comment type="function">
    <text evidence="1">Involved in sporophytic self-incompatibility system (the inability of flowering plants to achieve self-fertilization).</text>
</comment>
<dbReference type="GO" id="GO:0009505">
    <property type="term" value="C:plant-type cell wall"/>
    <property type="evidence" value="ECO:0007669"/>
    <property type="project" value="TreeGrafter"/>
</dbReference>
<evidence type="ECO:0000256" key="4">
    <source>
        <dbReference type="ARBA" id="ARBA00023180"/>
    </source>
</evidence>
<protein>
    <submittedName>
        <fullName evidence="8">Epidermis-specific secreted glycoprotein EP1</fullName>
    </submittedName>
</protein>
<dbReference type="GO" id="GO:0048544">
    <property type="term" value="P:recognition of pollen"/>
    <property type="evidence" value="ECO:0007669"/>
    <property type="project" value="InterPro"/>
</dbReference>
<evidence type="ECO:0000313" key="9">
    <source>
        <dbReference type="Proteomes" id="UP000436088"/>
    </source>
</evidence>
<keyword evidence="2 5" id="KW-0732">Signal</keyword>